<dbReference type="SUPFAM" id="SSF50985">
    <property type="entry name" value="RCC1/BLIP-II"/>
    <property type="match status" value="1"/>
</dbReference>
<accession>A0ABW4PKA6</accession>
<organism evidence="2 3">
    <name type="scientific">Streptomyces desertarenae</name>
    <dbReference type="NCBI Taxonomy" id="2666184"/>
    <lineage>
        <taxon>Bacteria</taxon>
        <taxon>Bacillati</taxon>
        <taxon>Actinomycetota</taxon>
        <taxon>Actinomycetes</taxon>
        <taxon>Kitasatosporales</taxon>
        <taxon>Streptomycetaceae</taxon>
        <taxon>Streptomyces</taxon>
    </lineage>
</organism>
<feature type="compositionally biased region" description="Basic and acidic residues" evidence="1">
    <location>
        <begin position="17"/>
        <end position="28"/>
    </location>
</feature>
<keyword evidence="3" id="KW-1185">Reference proteome</keyword>
<name>A0ABW4PKA6_9ACTN</name>
<proteinExistence type="predicted"/>
<dbReference type="Gene3D" id="2.130.10.30">
    <property type="entry name" value="Regulator of chromosome condensation 1/beta-lactamase-inhibitor protein II"/>
    <property type="match status" value="1"/>
</dbReference>
<evidence type="ECO:0000256" key="1">
    <source>
        <dbReference type="SAM" id="MobiDB-lite"/>
    </source>
</evidence>
<protein>
    <submittedName>
        <fullName evidence="2">Uncharacterized protein</fullName>
    </submittedName>
</protein>
<evidence type="ECO:0000313" key="3">
    <source>
        <dbReference type="Proteomes" id="UP001597365"/>
    </source>
</evidence>
<dbReference type="Proteomes" id="UP001597365">
    <property type="component" value="Unassembled WGS sequence"/>
</dbReference>
<comment type="caution">
    <text evidence="2">The sequence shown here is derived from an EMBL/GenBank/DDBJ whole genome shotgun (WGS) entry which is preliminary data.</text>
</comment>
<gene>
    <name evidence="2" type="ORF">ACFSJS_16060</name>
</gene>
<dbReference type="RefSeq" id="WP_380900849.1">
    <property type="nucleotide sequence ID" value="NZ_JBHUFU010000009.1"/>
</dbReference>
<dbReference type="InterPro" id="IPR009091">
    <property type="entry name" value="RCC1/BLIP-II"/>
</dbReference>
<feature type="region of interest" description="Disordered" evidence="1">
    <location>
        <begin position="1"/>
        <end position="35"/>
    </location>
</feature>
<evidence type="ECO:0000313" key="2">
    <source>
        <dbReference type="EMBL" id="MFD1831177.1"/>
    </source>
</evidence>
<dbReference type="EMBL" id="JBHUFU010000009">
    <property type="protein sequence ID" value="MFD1831177.1"/>
    <property type="molecule type" value="Genomic_DNA"/>
</dbReference>
<sequence>MRYKKTLPGHGVQQDPTGERQTIDDEGTHVGGPAEAGPRCCIQAYGSGSVGRCGHHSLAVVSGGTARARGHNPNGELGDGTATNRTTPVLAIAENSYTTKVAAPVLGQHSYAG</sequence>
<reference evidence="3" key="1">
    <citation type="journal article" date="2019" name="Int. J. Syst. Evol. Microbiol.">
        <title>The Global Catalogue of Microorganisms (GCM) 10K type strain sequencing project: providing services to taxonomists for standard genome sequencing and annotation.</title>
        <authorList>
            <consortium name="The Broad Institute Genomics Platform"/>
            <consortium name="The Broad Institute Genome Sequencing Center for Infectious Disease"/>
            <person name="Wu L."/>
            <person name="Ma J."/>
        </authorList>
    </citation>
    <scope>NUCLEOTIDE SEQUENCE [LARGE SCALE GENOMIC DNA]</scope>
    <source>
        <strain evidence="3">CGMCC 4.7455</strain>
    </source>
</reference>